<dbReference type="STRING" id="52560.SAMN04488082_11221"/>
<organism evidence="2 3">
    <name type="scientific">Desulfomicrobium apsheronum</name>
    <dbReference type="NCBI Taxonomy" id="52560"/>
    <lineage>
        <taxon>Bacteria</taxon>
        <taxon>Pseudomonadati</taxon>
        <taxon>Thermodesulfobacteriota</taxon>
        <taxon>Desulfovibrionia</taxon>
        <taxon>Desulfovibrionales</taxon>
        <taxon>Desulfomicrobiaceae</taxon>
        <taxon>Desulfomicrobium</taxon>
    </lineage>
</organism>
<dbReference type="AlphaFoldDB" id="A0A1I3W6K4"/>
<reference evidence="3" key="1">
    <citation type="submission" date="2016-10" db="EMBL/GenBank/DDBJ databases">
        <authorList>
            <person name="Varghese N."/>
            <person name="Submissions S."/>
        </authorList>
    </citation>
    <scope>NUCLEOTIDE SEQUENCE [LARGE SCALE GENOMIC DNA]</scope>
    <source>
        <strain evidence="3">DSM 5918</strain>
    </source>
</reference>
<evidence type="ECO:0000313" key="3">
    <source>
        <dbReference type="Proteomes" id="UP000198635"/>
    </source>
</evidence>
<gene>
    <name evidence="2" type="ORF">SAMN04488082_11221</name>
</gene>
<evidence type="ECO:0000313" key="2">
    <source>
        <dbReference type="EMBL" id="SFK02086.1"/>
    </source>
</evidence>
<dbReference type="PANTHER" id="PTHR33525">
    <property type="match status" value="1"/>
</dbReference>
<dbReference type="Pfam" id="PF08668">
    <property type="entry name" value="HDOD"/>
    <property type="match status" value="1"/>
</dbReference>
<sequence length="414" mass="46085">MPAAVLSATNLHLLSRYPIFTAAKTVWGYEIQATASIVPDQPLDPERVNVGAAVIAGDYIGLNTILARNKKMLLSYTREQLQNQIPYAFPAQSSAILISPDFQNDPDLLPALKQMAADGHTIALEWNAGVTPLPPLMELADVICLGTPDMAEELAKIPLVAKTVIVRNVTTREEVERLQSLGISLFQGRFFKTAEIIPGKKLSSHQNSRLQILRIIEAESPDLDQLARTIQADVSLSYRLLTYLNSPTFGFMRKIDSIRQAITLLGWINVRNWLRAVLLADIAQGEEQTELLHLSLRRGKFLEQTVAGHDYWDFKPDEMFLLGMFSLLDAILGIPMADALAFLPLNDAQKKALRGESTTEYMPLLTLMLAFEDQGENAPDRILMDLNLERETMRRLHREAGAWASSILEIGQGA</sequence>
<dbReference type="Gene3D" id="1.10.3210.10">
    <property type="entry name" value="Hypothetical protein af1432"/>
    <property type="match status" value="1"/>
</dbReference>
<dbReference type="OrthoDB" id="9804751at2"/>
<evidence type="ECO:0000259" key="1">
    <source>
        <dbReference type="PROSITE" id="PS51833"/>
    </source>
</evidence>
<dbReference type="InterPro" id="IPR052340">
    <property type="entry name" value="RNase_Y/CdgJ"/>
</dbReference>
<dbReference type="SUPFAM" id="SSF109604">
    <property type="entry name" value="HD-domain/PDEase-like"/>
    <property type="match status" value="1"/>
</dbReference>
<dbReference type="EMBL" id="FORX01000012">
    <property type="protein sequence ID" value="SFK02086.1"/>
    <property type="molecule type" value="Genomic_DNA"/>
</dbReference>
<dbReference type="InterPro" id="IPR013976">
    <property type="entry name" value="HDOD"/>
</dbReference>
<dbReference type="Proteomes" id="UP000198635">
    <property type="component" value="Unassembled WGS sequence"/>
</dbReference>
<dbReference type="PIRSF" id="PIRSF003180">
    <property type="entry name" value="DiGMPpdiest_YuxH"/>
    <property type="match status" value="1"/>
</dbReference>
<dbReference type="RefSeq" id="WP_092375808.1">
    <property type="nucleotide sequence ID" value="NZ_FORX01000012.1"/>
</dbReference>
<dbReference type="InterPro" id="IPR014408">
    <property type="entry name" value="dGMP_Pdiesterase_EAL/HD-GYP"/>
</dbReference>
<feature type="domain" description="HDOD" evidence="1">
    <location>
        <begin position="202"/>
        <end position="392"/>
    </location>
</feature>
<proteinExistence type="predicted"/>
<keyword evidence="3" id="KW-1185">Reference proteome</keyword>
<name>A0A1I3W6K4_9BACT</name>
<accession>A0A1I3W6K4</accession>
<dbReference type="PROSITE" id="PS51833">
    <property type="entry name" value="HDOD"/>
    <property type="match status" value="1"/>
</dbReference>
<protein>
    <submittedName>
        <fullName evidence="2">EAL and modified HD-GYP domain-containing signal transduction protein</fullName>
    </submittedName>
</protein>
<dbReference type="PANTHER" id="PTHR33525:SF4">
    <property type="entry name" value="CYCLIC DI-GMP PHOSPHODIESTERASE CDGJ"/>
    <property type="match status" value="1"/>
</dbReference>